<gene>
    <name evidence="4" type="ORF">SAMN05720606_108193</name>
</gene>
<dbReference type="EMBL" id="FMVM01000008">
    <property type="protein sequence ID" value="SCY73764.1"/>
    <property type="molecule type" value="Genomic_DNA"/>
</dbReference>
<evidence type="ECO:0000259" key="3">
    <source>
        <dbReference type="Pfam" id="PF06722"/>
    </source>
</evidence>
<organism evidence="4 5">
    <name type="scientific">Paenibacillus polysaccharolyticus</name>
    <dbReference type="NCBI Taxonomy" id="582692"/>
    <lineage>
        <taxon>Bacteria</taxon>
        <taxon>Bacillati</taxon>
        <taxon>Bacillota</taxon>
        <taxon>Bacilli</taxon>
        <taxon>Bacillales</taxon>
        <taxon>Paenibacillaceae</taxon>
        <taxon>Paenibacillus</taxon>
    </lineage>
</organism>
<dbReference type="RefSeq" id="WP_167375725.1">
    <property type="nucleotide sequence ID" value="NZ_FMVM01000008.1"/>
</dbReference>
<dbReference type="SUPFAM" id="SSF53756">
    <property type="entry name" value="UDP-Glycosyltransferase/glycogen phosphorylase"/>
    <property type="match status" value="1"/>
</dbReference>
<evidence type="ECO:0000256" key="1">
    <source>
        <dbReference type="ARBA" id="ARBA00009995"/>
    </source>
</evidence>
<evidence type="ECO:0000313" key="4">
    <source>
        <dbReference type="EMBL" id="SCY73764.1"/>
    </source>
</evidence>
<dbReference type="GO" id="GO:0016758">
    <property type="term" value="F:hexosyltransferase activity"/>
    <property type="evidence" value="ECO:0007669"/>
    <property type="project" value="InterPro"/>
</dbReference>
<comment type="similarity">
    <text evidence="1">Belongs to the UDP-glycosyltransferase family.</text>
</comment>
<evidence type="ECO:0000313" key="5">
    <source>
        <dbReference type="Proteomes" id="UP000198538"/>
    </source>
</evidence>
<feature type="domain" description="Erythromycin biosynthesis protein CIII-like C-terminal" evidence="3">
    <location>
        <begin position="276"/>
        <end position="391"/>
    </location>
</feature>
<dbReference type="InterPro" id="IPR006326">
    <property type="entry name" value="UDPGT_MGT-like"/>
</dbReference>
<sequence>MGTTVVFSFPYFGHVNPTVRLVQELANRGEQVYYYTTDAYMKYVQMEGVICRSYGDVLSLLDEEIPILTTDPLKVLDQLVPHKLNKHQKMVRLLLEQVMEDDPDYIIRDCESYWGKMIGTMLDIPVICYITTIALNETMMDLHHDYFVANVFGNTTGRMAWLPESGSFSEYLNEYTRQLSLPYSVEYRAIDAFSGADDLNLVFTSRVFQPFIESFGSDYLFLGPMIREEKQEGGDLPHVEPDLPVIYISMGTVYNDCLLFYRKCIEAFQEHRWNVIMSVGQRISLEELGEFPEHFTVRSHVPQRRLLKYVDVFITHGGHNSTNEALYHGVPMLVFPQAADQFAVSSRIEALGAGSIGDSQHCTPSDISFMTERILHDKAYAESCKRVGEEIRNEGGVKLGVDSIFAYLNEGVLIGNTNE</sequence>
<proteinExistence type="inferred from homology"/>
<dbReference type="STRING" id="582692.SAMN05720606_108193"/>
<dbReference type="GO" id="GO:0008194">
    <property type="term" value="F:UDP-glycosyltransferase activity"/>
    <property type="evidence" value="ECO:0007669"/>
    <property type="project" value="InterPro"/>
</dbReference>
<keyword evidence="2 4" id="KW-0808">Transferase</keyword>
<accession>A0A1G5ICN9</accession>
<dbReference type="PANTHER" id="PTHR48050">
    <property type="entry name" value="STEROL 3-BETA-GLUCOSYLTRANSFERASE"/>
    <property type="match status" value="1"/>
</dbReference>
<dbReference type="NCBIfam" id="TIGR01426">
    <property type="entry name" value="MGT"/>
    <property type="match status" value="1"/>
</dbReference>
<dbReference type="InterPro" id="IPR002213">
    <property type="entry name" value="UDP_glucos_trans"/>
</dbReference>
<dbReference type="Gene3D" id="3.40.50.2000">
    <property type="entry name" value="Glycogen Phosphorylase B"/>
    <property type="match status" value="2"/>
</dbReference>
<dbReference type="GO" id="GO:0017000">
    <property type="term" value="P:antibiotic biosynthetic process"/>
    <property type="evidence" value="ECO:0007669"/>
    <property type="project" value="UniProtKB-ARBA"/>
</dbReference>
<keyword evidence="5" id="KW-1185">Reference proteome</keyword>
<dbReference type="Pfam" id="PF06722">
    <property type="entry name" value="EryCIII-like_C"/>
    <property type="match status" value="1"/>
</dbReference>
<evidence type="ECO:0000256" key="2">
    <source>
        <dbReference type="ARBA" id="ARBA00022679"/>
    </source>
</evidence>
<dbReference type="InterPro" id="IPR010610">
    <property type="entry name" value="EryCIII-like_C"/>
</dbReference>
<protein>
    <submittedName>
        <fullName evidence="4">Glycosyltransferase, MGT family</fullName>
    </submittedName>
</protein>
<reference evidence="5" key="1">
    <citation type="submission" date="2016-10" db="EMBL/GenBank/DDBJ databases">
        <authorList>
            <person name="Varghese N."/>
            <person name="Submissions S."/>
        </authorList>
    </citation>
    <scope>NUCLEOTIDE SEQUENCE [LARGE SCALE GENOMIC DNA]</scope>
    <source>
        <strain evidence="5">BL9</strain>
    </source>
</reference>
<dbReference type="AlphaFoldDB" id="A0A1G5ICN9"/>
<dbReference type="CDD" id="cd03784">
    <property type="entry name" value="GT1_Gtf-like"/>
    <property type="match status" value="1"/>
</dbReference>
<dbReference type="FunFam" id="3.40.50.2000:FF:000072">
    <property type="entry name" value="Glycosyl transferase"/>
    <property type="match status" value="1"/>
</dbReference>
<dbReference type="InterPro" id="IPR050426">
    <property type="entry name" value="Glycosyltransferase_28"/>
</dbReference>
<dbReference type="Proteomes" id="UP000198538">
    <property type="component" value="Unassembled WGS sequence"/>
</dbReference>
<name>A0A1G5ICN9_9BACL</name>
<dbReference type="PANTHER" id="PTHR48050:SF13">
    <property type="entry name" value="STEROL 3-BETA-GLUCOSYLTRANSFERASE UGT80A2"/>
    <property type="match status" value="1"/>
</dbReference>